<name>A0ABZ2KEI5_9BACT</name>
<evidence type="ECO:0000256" key="2">
    <source>
        <dbReference type="SAM" id="Phobius"/>
    </source>
</evidence>
<feature type="transmembrane region" description="Helical" evidence="2">
    <location>
        <begin position="7"/>
        <end position="29"/>
    </location>
</feature>
<evidence type="ECO:0000256" key="1">
    <source>
        <dbReference type="SAM" id="MobiDB-lite"/>
    </source>
</evidence>
<keyword evidence="2" id="KW-0812">Transmembrane</keyword>
<evidence type="ECO:0008006" key="5">
    <source>
        <dbReference type="Google" id="ProtNLM"/>
    </source>
</evidence>
<keyword evidence="2" id="KW-1133">Transmembrane helix</keyword>
<proteinExistence type="predicted"/>
<sequence>MNHRRYVTIPLFAATATLWLVGLVGVAWMNGCGGDDPSGPLFPDGSADAAQDGATGDGGSSDAADAGSGKTCPQLRQEIERWRELARACDPNGRDECGVRVADECCAISVTDPERDEVKKFVAAVREFKESPQCAHICPFSVCSEDASHSCKATGRNQGTCDLN</sequence>
<dbReference type="Proteomes" id="UP001379533">
    <property type="component" value="Chromosome"/>
</dbReference>
<evidence type="ECO:0000313" key="4">
    <source>
        <dbReference type="Proteomes" id="UP001379533"/>
    </source>
</evidence>
<keyword evidence="4" id="KW-1185">Reference proteome</keyword>
<dbReference type="RefSeq" id="WP_394847723.1">
    <property type="nucleotide sequence ID" value="NZ_CP089982.1"/>
</dbReference>
<dbReference type="EMBL" id="CP089982">
    <property type="protein sequence ID" value="WXA97108.1"/>
    <property type="molecule type" value="Genomic_DNA"/>
</dbReference>
<keyword evidence="2" id="KW-0472">Membrane</keyword>
<feature type="compositionally biased region" description="Low complexity" evidence="1">
    <location>
        <begin position="44"/>
        <end position="69"/>
    </location>
</feature>
<protein>
    <recommendedName>
        <fullName evidence="5">Secreted protein</fullName>
    </recommendedName>
</protein>
<feature type="region of interest" description="Disordered" evidence="1">
    <location>
        <begin position="39"/>
        <end position="72"/>
    </location>
</feature>
<gene>
    <name evidence="3" type="ORF">LZC95_09700</name>
</gene>
<accession>A0ABZ2KEI5</accession>
<organism evidence="3 4">
    <name type="scientific">Pendulispora brunnea</name>
    <dbReference type="NCBI Taxonomy" id="2905690"/>
    <lineage>
        <taxon>Bacteria</taxon>
        <taxon>Pseudomonadati</taxon>
        <taxon>Myxococcota</taxon>
        <taxon>Myxococcia</taxon>
        <taxon>Myxococcales</taxon>
        <taxon>Sorangiineae</taxon>
        <taxon>Pendulisporaceae</taxon>
        <taxon>Pendulispora</taxon>
    </lineage>
</organism>
<evidence type="ECO:0000313" key="3">
    <source>
        <dbReference type="EMBL" id="WXA97108.1"/>
    </source>
</evidence>
<reference evidence="3 4" key="1">
    <citation type="submission" date="2021-12" db="EMBL/GenBank/DDBJ databases">
        <title>Discovery of the Pendulisporaceae a myxobacterial family with distinct sporulation behavior and unique specialized metabolism.</title>
        <authorList>
            <person name="Garcia R."/>
            <person name="Popoff A."/>
            <person name="Bader C.D."/>
            <person name="Loehr J."/>
            <person name="Walesch S."/>
            <person name="Walt C."/>
            <person name="Boldt J."/>
            <person name="Bunk B."/>
            <person name="Haeckl F.J.F.P.J."/>
            <person name="Gunesch A.P."/>
            <person name="Birkelbach J."/>
            <person name="Nuebel U."/>
            <person name="Pietschmann T."/>
            <person name="Bach T."/>
            <person name="Mueller R."/>
        </authorList>
    </citation>
    <scope>NUCLEOTIDE SEQUENCE [LARGE SCALE GENOMIC DNA]</scope>
    <source>
        <strain evidence="3 4">MSr12523</strain>
    </source>
</reference>